<name>A0A1H4M5I2_9BACT</name>
<feature type="chain" id="PRO_5010271003" evidence="1">
    <location>
        <begin position="27"/>
        <end position="361"/>
    </location>
</feature>
<accession>A0A1H4M5I2</accession>
<dbReference type="Proteomes" id="UP000182409">
    <property type="component" value="Unassembled WGS sequence"/>
</dbReference>
<dbReference type="OrthoDB" id="41724at2"/>
<feature type="signal peptide" evidence="1">
    <location>
        <begin position="1"/>
        <end position="26"/>
    </location>
</feature>
<evidence type="ECO:0000259" key="2">
    <source>
        <dbReference type="Pfam" id="PF13088"/>
    </source>
</evidence>
<dbReference type="CDD" id="cd15482">
    <property type="entry name" value="Sialidase_non-viral"/>
    <property type="match status" value="1"/>
</dbReference>
<dbReference type="RefSeq" id="WP_074653495.1">
    <property type="nucleotide sequence ID" value="NZ_FNSD01000001.1"/>
</dbReference>
<proteinExistence type="predicted"/>
<evidence type="ECO:0000313" key="4">
    <source>
        <dbReference type="Proteomes" id="UP000182409"/>
    </source>
</evidence>
<sequence length="361" mass="39788">MRLSFALCSAALSLSFVLPTAGLCQARAVEPTKQFIYKDAPFPSAHASTIVEVGKGEFLAAWFGGTKESAPDVAIWMSRRSADGTWSAPAEMAREPGTPTWNPVLFHAKTGRLWLYFKYGPHPAEWTAARRYSDDDGKTWSQVEHLPAGVYGPIRAKPYVAPDGTIISGSSVESYHSWSVWVERSTDNGMTWTRTGPITLPELLNAPSAALDPDKAIGLIQPTVIPMNDGKPGMHLRLYMRSSIQIHKICVSDSTDGGRTWTDARKLDVDNPNSGIDIVRLKDGRFVLLYNDTPTGRTPLNLAVSKDGDHFTNFAVVENETPGEFSYPALIQGTDGNLHMTYTWQRKTIRYATFPLASIPR</sequence>
<dbReference type="EMBL" id="FNSD01000001">
    <property type="protein sequence ID" value="SEB78289.1"/>
    <property type="molecule type" value="Genomic_DNA"/>
</dbReference>
<dbReference type="AlphaFoldDB" id="A0A1H4M5I2"/>
<dbReference type="SUPFAM" id="SSF50939">
    <property type="entry name" value="Sialidases"/>
    <property type="match status" value="1"/>
</dbReference>
<organism evidence="3 4">
    <name type="scientific">Terriglobus roseus</name>
    <dbReference type="NCBI Taxonomy" id="392734"/>
    <lineage>
        <taxon>Bacteria</taxon>
        <taxon>Pseudomonadati</taxon>
        <taxon>Acidobacteriota</taxon>
        <taxon>Terriglobia</taxon>
        <taxon>Terriglobales</taxon>
        <taxon>Acidobacteriaceae</taxon>
        <taxon>Terriglobus</taxon>
    </lineage>
</organism>
<dbReference type="InterPro" id="IPR036278">
    <property type="entry name" value="Sialidase_sf"/>
</dbReference>
<dbReference type="Pfam" id="PF13088">
    <property type="entry name" value="BNR_2"/>
    <property type="match status" value="1"/>
</dbReference>
<keyword evidence="1" id="KW-0732">Signal</keyword>
<evidence type="ECO:0000256" key="1">
    <source>
        <dbReference type="SAM" id="SignalP"/>
    </source>
</evidence>
<dbReference type="Gene3D" id="2.120.10.10">
    <property type="match status" value="1"/>
</dbReference>
<evidence type="ECO:0000313" key="3">
    <source>
        <dbReference type="EMBL" id="SEB78289.1"/>
    </source>
</evidence>
<dbReference type="PANTHER" id="PTHR43752">
    <property type="entry name" value="BNR/ASP-BOX REPEAT FAMILY PROTEIN"/>
    <property type="match status" value="1"/>
</dbReference>
<reference evidence="3 4" key="1">
    <citation type="submission" date="2016-10" db="EMBL/GenBank/DDBJ databases">
        <authorList>
            <person name="de Groot N.N."/>
        </authorList>
    </citation>
    <scope>NUCLEOTIDE SEQUENCE [LARGE SCALE GENOMIC DNA]</scope>
    <source>
        <strain evidence="3 4">AB35.6</strain>
    </source>
</reference>
<dbReference type="InterPro" id="IPR011040">
    <property type="entry name" value="Sialidase"/>
</dbReference>
<protein>
    <submittedName>
        <fullName evidence="3">Predicted neuraminidase (Sialidase)</fullName>
    </submittedName>
</protein>
<gene>
    <name evidence="3" type="ORF">SAMN05443244_1827</name>
</gene>
<feature type="domain" description="Sialidase" evidence="2">
    <location>
        <begin position="56"/>
        <end position="340"/>
    </location>
</feature>
<dbReference type="PANTHER" id="PTHR43752:SF2">
    <property type="entry name" value="BNR_ASP-BOX REPEAT FAMILY PROTEIN"/>
    <property type="match status" value="1"/>
</dbReference>